<dbReference type="SUPFAM" id="SSF46626">
    <property type="entry name" value="Cytochrome c"/>
    <property type="match status" value="2"/>
</dbReference>
<keyword evidence="4" id="KW-0813">Transport</keyword>
<evidence type="ECO:0000256" key="8">
    <source>
        <dbReference type="ARBA" id="ARBA00022723"/>
    </source>
</evidence>
<dbReference type="GO" id="GO:0020037">
    <property type="term" value="F:heme binding"/>
    <property type="evidence" value="ECO:0007669"/>
    <property type="project" value="InterPro"/>
</dbReference>
<keyword evidence="13 15" id="KW-0472">Membrane</keyword>
<dbReference type="InterPro" id="IPR036909">
    <property type="entry name" value="Cyt_c-like_dom_sf"/>
</dbReference>
<evidence type="ECO:0000256" key="6">
    <source>
        <dbReference type="ARBA" id="ARBA00022617"/>
    </source>
</evidence>
<keyword evidence="12" id="KW-0408">Iron</keyword>
<feature type="domain" description="Cytochrome c" evidence="16">
    <location>
        <begin position="46"/>
        <end position="125"/>
    </location>
</feature>
<dbReference type="InterPro" id="IPR009152">
    <property type="entry name" value="bc1_cytC-su"/>
</dbReference>
<keyword evidence="10" id="KW-1278">Translocase</keyword>
<keyword evidence="7 15" id="KW-0812">Transmembrane</keyword>
<dbReference type="Pfam" id="PF13442">
    <property type="entry name" value="Cytochrome_CBB3"/>
    <property type="match status" value="1"/>
</dbReference>
<evidence type="ECO:0000256" key="1">
    <source>
        <dbReference type="ARBA" id="ARBA00004651"/>
    </source>
</evidence>
<keyword evidence="5" id="KW-1003">Cell membrane</keyword>
<dbReference type="GO" id="GO:0005506">
    <property type="term" value="F:iron ion binding"/>
    <property type="evidence" value="ECO:0007669"/>
    <property type="project" value="InterPro"/>
</dbReference>
<keyword evidence="8" id="KW-0479">Metal-binding</keyword>
<comment type="subcellular location">
    <subcellularLocation>
        <location evidence="1">Cell membrane</location>
        <topology evidence="1">Multi-pass membrane protein</topology>
    </subcellularLocation>
</comment>
<accession>A0A644YF43</accession>
<dbReference type="PIRSF" id="PIRSF000007">
    <property type="entry name" value="Ubiq_cycred_cyc"/>
    <property type="match status" value="1"/>
</dbReference>
<dbReference type="Pfam" id="PF00034">
    <property type="entry name" value="Cytochrom_C"/>
    <property type="match status" value="1"/>
</dbReference>
<evidence type="ECO:0000256" key="12">
    <source>
        <dbReference type="ARBA" id="ARBA00023004"/>
    </source>
</evidence>
<dbReference type="EC" id="7.1.1.8" evidence="2"/>
<evidence type="ECO:0000256" key="15">
    <source>
        <dbReference type="SAM" id="Phobius"/>
    </source>
</evidence>
<evidence type="ECO:0000256" key="14">
    <source>
        <dbReference type="ARBA" id="ARBA00029351"/>
    </source>
</evidence>
<gene>
    <name evidence="17" type="primary">qcrC</name>
    <name evidence="17" type="ORF">SDC9_71643</name>
</gene>
<comment type="caution">
    <text evidence="17">The sequence shown here is derived from an EMBL/GenBank/DDBJ whole genome shotgun (WGS) entry which is preliminary data.</text>
</comment>
<evidence type="ECO:0000256" key="3">
    <source>
        <dbReference type="ARBA" id="ARBA00017819"/>
    </source>
</evidence>
<dbReference type="AlphaFoldDB" id="A0A644YF43"/>
<dbReference type="EMBL" id="VSSQ01004427">
    <property type="protein sequence ID" value="MPM25153.1"/>
    <property type="molecule type" value="Genomic_DNA"/>
</dbReference>
<comment type="catalytic activity">
    <reaction evidence="14">
        <text>a quinol + 2 Fe(III)-[cytochrome c](out) = a quinone + 2 Fe(II)-[cytochrome c](out) + 2 H(+)(out)</text>
        <dbReference type="Rhea" id="RHEA:11484"/>
        <dbReference type="Rhea" id="RHEA-COMP:10350"/>
        <dbReference type="Rhea" id="RHEA-COMP:14399"/>
        <dbReference type="ChEBI" id="CHEBI:15378"/>
        <dbReference type="ChEBI" id="CHEBI:24646"/>
        <dbReference type="ChEBI" id="CHEBI:29033"/>
        <dbReference type="ChEBI" id="CHEBI:29034"/>
        <dbReference type="ChEBI" id="CHEBI:132124"/>
        <dbReference type="EC" id="7.1.1.8"/>
    </reaction>
</comment>
<keyword evidence="6" id="KW-0349">Heme</keyword>
<organism evidence="17">
    <name type="scientific">bioreactor metagenome</name>
    <dbReference type="NCBI Taxonomy" id="1076179"/>
    <lineage>
        <taxon>unclassified sequences</taxon>
        <taxon>metagenomes</taxon>
        <taxon>ecological metagenomes</taxon>
    </lineage>
</organism>
<evidence type="ECO:0000313" key="17">
    <source>
        <dbReference type="EMBL" id="MPM25153.1"/>
    </source>
</evidence>
<keyword evidence="9" id="KW-0677">Repeat</keyword>
<dbReference type="Gene3D" id="1.10.760.10">
    <property type="entry name" value="Cytochrome c-like domain"/>
    <property type="match status" value="2"/>
</dbReference>
<feature type="transmembrane region" description="Helical" evidence="15">
    <location>
        <begin position="244"/>
        <end position="263"/>
    </location>
</feature>
<dbReference type="InterPro" id="IPR009056">
    <property type="entry name" value="Cyt_c-like_dom"/>
</dbReference>
<evidence type="ECO:0000256" key="11">
    <source>
        <dbReference type="ARBA" id="ARBA00022989"/>
    </source>
</evidence>
<evidence type="ECO:0000256" key="7">
    <source>
        <dbReference type="ARBA" id="ARBA00022692"/>
    </source>
</evidence>
<keyword evidence="11 15" id="KW-1133">Transmembrane helix</keyword>
<evidence type="ECO:0000256" key="13">
    <source>
        <dbReference type="ARBA" id="ARBA00023136"/>
    </source>
</evidence>
<reference evidence="17" key="1">
    <citation type="submission" date="2019-08" db="EMBL/GenBank/DDBJ databases">
        <authorList>
            <person name="Kucharzyk K."/>
            <person name="Murdoch R.W."/>
            <person name="Higgins S."/>
            <person name="Loffler F."/>
        </authorList>
    </citation>
    <scope>NUCLEOTIDE SEQUENCE</scope>
</reference>
<dbReference type="PANTHER" id="PTHR33751">
    <property type="entry name" value="CBB3-TYPE CYTOCHROME C OXIDASE SUBUNIT FIXP"/>
    <property type="match status" value="1"/>
</dbReference>
<dbReference type="PROSITE" id="PS51007">
    <property type="entry name" value="CYTC"/>
    <property type="match status" value="2"/>
</dbReference>
<dbReference type="GO" id="GO:0005886">
    <property type="term" value="C:plasma membrane"/>
    <property type="evidence" value="ECO:0007669"/>
    <property type="project" value="UniProtKB-SubCell"/>
</dbReference>
<dbReference type="GO" id="GO:0008121">
    <property type="term" value="F:quinol-cytochrome-c reductase activity"/>
    <property type="evidence" value="ECO:0007669"/>
    <property type="project" value="UniProtKB-EC"/>
</dbReference>
<evidence type="ECO:0000256" key="9">
    <source>
        <dbReference type="ARBA" id="ARBA00022737"/>
    </source>
</evidence>
<evidence type="ECO:0000256" key="10">
    <source>
        <dbReference type="ARBA" id="ARBA00022967"/>
    </source>
</evidence>
<evidence type="ECO:0000256" key="2">
    <source>
        <dbReference type="ARBA" id="ARBA00012951"/>
    </source>
</evidence>
<evidence type="ECO:0000256" key="5">
    <source>
        <dbReference type="ARBA" id="ARBA00022475"/>
    </source>
</evidence>
<proteinExistence type="predicted"/>
<protein>
    <recommendedName>
        <fullName evidence="3">Cytochrome bc1 complex cytochrome c subunit</fullName>
        <ecNumber evidence="2">7.1.1.8</ecNumber>
    </recommendedName>
</protein>
<dbReference type="PANTHER" id="PTHR33751:SF13">
    <property type="entry name" value="CYTOCHROME BC1 COMPLEX CYTOCHROME C SUBUNIT"/>
    <property type="match status" value="1"/>
</dbReference>
<sequence>MKYLSTRRRHPAAKPLILVLALFLVGAVYALVMPGTRVSAAPGLSQQVEQGKALFQVSCSSCHGLNGEGTTQGPSLVGVGAASVDFQMGTGRMPMSRPGQQAPRKKTEFSPDEISAISAYVATLGPGPAIPEASVVDPTNLTDEQIARGGELFRTNCSACHNISGKGGALPNGKFAPSLVNVDSVHIYEAMRIGPQQMPVFSKNVITDQDAQEIIGYLKSVNGGAGSSGGGLSLGSMGPVTEGLWAWVVGIGGLVLLATWITSKGARSK</sequence>
<evidence type="ECO:0000256" key="4">
    <source>
        <dbReference type="ARBA" id="ARBA00022448"/>
    </source>
</evidence>
<name>A0A644YF43_9ZZZZ</name>
<evidence type="ECO:0000259" key="16">
    <source>
        <dbReference type="PROSITE" id="PS51007"/>
    </source>
</evidence>
<feature type="domain" description="Cytochrome c" evidence="16">
    <location>
        <begin position="144"/>
        <end position="222"/>
    </location>
</feature>
<dbReference type="InterPro" id="IPR050597">
    <property type="entry name" value="Cytochrome_c_Oxidase_Subunit"/>
</dbReference>